<keyword evidence="2" id="KW-1185">Reference proteome</keyword>
<dbReference type="Proteomes" id="UP001163324">
    <property type="component" value="Chromosome 5"/>
</dbReference>
<comment type="caution">
    <text evidence="1">The sequence shown here is derived from an EMBL/GenBank/DDBJ whole genome shotgun (WGS) entry which is preliminary data.</text>
</comment>
<evidence type="ECO:0000313" key="1">
    <source>
        <dbReference type="EMBL" id="KAI9899043.1"/>
    </source>
</evidence>
<gene>
    <name evidence="1" type="ORF">N3K66_005504</name>
</gene>
<name>A0ACC0UZE3_9HYPO</name>
<protein>
    <submittedName>
        <fullName evidence="1">Uncharacterized protein</fullName>
    </submittedName>
</protein>
<reference evidence="1" key="1">
    <citation type="submission" date="2022-10" db="EMBL/GenBank/DDBJ databases">
        <title>Complete Genome of Trichothecium roseum strain YXFP-22015, a Plant Pathogen Isolated from Citrus.</title>
        <authorList>
            <person name="Wang Y."/>
            <person name="Zhu L."/>
        </authorList>
    </citation>
    <scope>NUCLEOTIDE SEQUENCE</scope>
    <source>
        <strain evidence="1">YXFP-22015</strain>
    </source>
</reference>
<sequence>MSFLPFAFPGPEVSRQQRDEELLAAAKATRQSSRPTAIDGSLTSSEISTNGAPNDSASGPALPRKHIVFPDPAAVRFLEEDPCVQVVQRRTILKGYELYLVEQWACSRKDPTLVVVTYTGDETHSVVVGVLSVPADEAHWSPNLSAYFRATRKNLARPKETNLGELMVTNLSSFPSALTVIPVPDGDIRNHRVAFIVNENLKRLGCSGRSGLTLSTPAEGTQAKFQSLYRTSDKVPFATSVMELIKLCQVALHLFDKLHQAYIDGLLCDATEKAIGDWWTEVGAEHYNFDPADGILGPSTVAALLGMLMGARNRLYYYGAPVSKDVFDIEGTKKGILHFQKSCKLDRTKRLDRPTLVQLYNVTAKAAAGAEGWGVQKAVKSRVTEFGGKRGEIVMGMVSGKDKGGLADVETLNLEQFISLVSGERAKWLWYGKPRRAGEAQEQESDETGMNFGKDEVPSSSLNRATSLPTDDSADPRRNNELQTADPDPAPSSTIGLVDGATDRDALRKTVFKSVAGKVSDARGRIKGAVGGSRKGHSSRPSMAGQDALPDMTTALLPFTAENTSSPAIAGVGRAFTWKQKPQEYLEVAKQGGDIFGSASRIGTGSRDPSSSTVDSKQGGQVADSSKELLAIGSEIRKDVTTDLPSTAASVIDEADLQGRALEAERKDDEHQLTVLRRHSFEVSTLAIRHVIDDGRWPRRMSFGDAEEAILTWDEIVEIGDSTAEPGNAVELSAVVQHLQQNIDDITHNVEPWVEAKLKAVSLLDERFARDKDDLHSLYVQLNEACQRVRYDSNELLTDERSNLTTSVKEIETLVARLDYEINALVSKVGDVEDGVLNFELQVQEVEKRADELRSQLETESWLHWFVRTLTGVGTGPQILRESRRQQASGT</sequence>
<organism evidence="1 2">
    <name type="scientific">Trichothecium roseum</name>
    <dbReference type="NCBI Taxonomy" id="47278"/>
    <lineage>
        <taxon>Eukaryota</taxon>
        <taxon>Fungi</taxon>
        <taxon>Dikarya</taxon>
        <taxon>Ascomycota</taxon>
        <taxon>Pezizomycotina</taxon>
        <taxon>Sordariomycetes</taxon>
        <taxon>Hypocreomycetidae</taxon>
        <taxon>Hypocreales</taxon>
        <taxon>Hypocreales incertae sedis</taxon>
        <taxon>Trichothecium</taxon>
    </lineage>
</organism>
<evidence type="ECO:0000313" key="2">
    <source>
        <dbReference type="Proteomes" id="UP001163324"/>
    </source>
</evidence>
<accession>A0ACC0UZE3</accession>
<proteinExistence type="predicted"/>
<dbReference type="EMBL" id="CM047944">
    <property type="protein sequence ID" value="KAI9899043.1"/>
    <property type="molecule type" value="Genomic_DNA"/>
</dbReference>